<dbReference type="InterPro" id="IPR058636">
    <property type="entry name" value="Beta-barrel_YknX"/>
</dbReference>
<proteinExistence type="predicted"/>
<keyword evidence="5" id="KW-1133">Transmembrane helix</keyword>
<dbReference type="PANTHER" id="PTHR32347:SF23">
    <property type="entry name" value="BLL5650 PROTEIN"/>
    <property type="match status" value="1"/>
</dbReference>
<dbReference type="EMBL" id="VRLW01000001">
    <property type="protein sequence ID" value="KAA1261059.1"/>
    <property type="molecule type" value="Genomic_DNA"/>
</dbReference>
<evidence type="ECO:0000313" key="8">
    <source>
        <dbReference type="Proteomes" id="UP000322699"/>
    </source>
</evidence>
<organism evidence="7 8">
    <name type="scientific">Rubripirellula obstinata</name>
    <dbReference type="NCBI Taxonomy" id="406547"/>
    <lineage>
        <taxon>Bacteria</taxon>
        <taxon>Pseudomonadati</taxon>
        <taxon>Planctomycetota</taxon>
        <taxon>Planctomycetia</taxon>
        <taxon>Pirellulales</taxon>
        <taxon>Pirellulaceae</taxon>
        <taxon>Rubripirellula</taxon>
    </lineage>
</organism>
<feature type="compositionally biased region" description="Polar residues" evidence="4">
    <location>
        <begin position="532"/>
        <end position="542"/>
    </location>
</feature>
<comment type="caution">
    <text evidence="7">The sequence shown here is derived from an EMBL/GenBank/DDBJ whole genome shotgun (WGS) entry which is preliminary data.</text>
</comment>
<dbReference type="Pfam" id="PF25990">
    <property type="entry name" value="Beta-barrel_YknX"/>
    <property type="match status" value="1"/>
</dbReference>
<feature type="coiled-coil region" evidence="3">
    <location>
        <begin position="221"/>
        <end position="281"/>
    </location>
</feature>
<dbReference type="AlphaFoldDB" id="A0A5B1CMP7"/>
<name>A0A5B1CMP7_9BACT</name>
<evidence type="ECO:0000313" key="7">
    <source>
        <dbReference type="EMBL" id="KAA1261059.1"/>
    </source>
</evidence>
<dbReference type="InterPro" id="IPR050465">
    <property type="entry name" value="UPF0194_transport"/>
</dbReference>
<gene>
    <name evidence="7" type="ORF">LF1_36030</name>
</gene>
<evidence type="ECO:0000256" key="1">
    <source>
        <dbReference type="ARBA" id="ARBA00004196"/>
    </source>
</evidence>
<feature type="transmembrane region" description="Helical" evidence="5">
    <location>
        <begin position="32"/>
        <end position="54"/>
    </location>
</feature>
<dbReference type="Proteomes" id="UP000322699">
    <property type="component" value="Unassembled WGS sequence"/>
</dbReference>
<evidence type="ECO:0000256" key="5">
    <source>
        <dbReference type="SAM" id="Phobius"/>
    </source>
</evidence>
<protein>
    <submittedName>
        <fullName evidence="7">Putative efflux pump membrane fusion protein</fullName>
    </submittedName>
</protein>
<accession>A0A5B1CMP7</accession>
<keyword evidence="2 3" id="KW-0175">Coiled coil</keyword>
<sequence length="549" mass="60076">MNRVRFLFADLAVRPQRPRNFHDRLMHRRGKVVGVLAIGLVLATIIGGIGYRVLSAPKSGVNQADLITQVASRGSFDHIVLEQGEIESSRNKEIVCEVKSRGQGGVAILWVVDEGTLVKEGDKLVELDTSQLELELKTQKIEVITAEAMVSTASALLKQSEIAKEEYLKGIFITEERAIQSEIQIAEQNKTRATLALQSSARLVAKGLVKELQMQADEYAVANAVTQLDSAENRLEVLRKYTKEKFLVQYNSEIESATASLKAAQSELAEESNELDEVLEQIAKCVMYAPSDGVVVYANKFSRRGGNAEFVVEPGALVREQQTILRLPDPGRMQVKCNINESRITLIKSGMPAKISIDAISGMTLTGRVKKVNRYAEPGSWFSSSVKEYATTIEIIDPPENIRTGMSAEAQIFVEQLDDALQIPIQGLYEHGGKMYSLIQQGEQKFETISVDLQATNDTMASVGGVIKEGDKVVLNLREHLSLMNLPSIIEDDNSDMKAMRMKPTATAVKQSDSESADPAVGKKRPAKKPAVQSTSKVQPTAATAGESG</sequence>
<feature type="region of interest" description="Disordered" evidence="4">
    <location>
        <begin position="502"/>
        <end position="549"/>
    </location>
</feature>
<evidence type="ECO:0000256" key="2">
    <source>
        <dbReference type="ARBA" id="ARBA00023054"/>
    </source>
</evidence>
<feature type="domain" description="YknX-like beta-barrel" evidence="6">
    <location>
        <begin position="333"/>
        <end position="412"/>
    </location>
</feature>
<dbReference type="RefSeq" id="WP_149752877.1">
    <property type="nucleotide sequence ID" value="NZ_LWSK01000003.1"/>
</dbReference>
<evidence type="ECO:0000256" key="4">
    <source>
        <dbReference type="SAM" id="MobiDB-lite"/>
    </source>
</evidence>
<evidence type="ECO:0000259" key="6">
    <source>
        <dbReference type="Pfam" id="PF25990"/>
    </source>
</evidence>
<keyword evidence="8" id="KW-1185">Reference proteome</keyword>
<keyword evidence="5" id="KW-0472">Membrane</keyword>
<keyword evidence="5" id="KW-0812">Transmembrane</keyword>
<dbReference type="OrthoDB" id="259669at2"/>
<dbReference type="PANTHER" id="PTHR32347">
    <property type="entry name" value="EFFLUX SYSTEM COMPONENT YKNX-RELATED"/>
    <property type="match status" value="1"/>
</dbReference>
<comment type="subcellular location">
    <subcellularLocation>
        <location evidence="1">Cell envelope</location>
    </subcellularLocation>
</comment>
<dbReference type="GO" id="GO:0030313">
    <property type="term" value="C:cell envelope"/>
    <property type="evidence" value="ECO:0007669"/>
    <property type="project" value="UniProtKB-SubCell"/>
</dbReference>
<evidence type="ECO:0000256" key="3">
    <source>
        <dbReference type="SAM" id="Coils"/>
    </source>
</evidence>
<reference evidence="7 8" key="1">
    <citation type="submission" date="2019-08" db="EMBL/GenBank/DDBJ databases">
        <title>Deep-cultivation of Planctomycetes and their phenomic and genomic characterization uncovers novel biology.</title>
        <authorList>
            <person name="Wiegand S."/>
            <person name="Jogler M."/>
            <person name="Boedeker C."/>
            <person name="Pinto D."/>
            <person name="Vollmers J."/>
            <person name="Rivas-Marin E."/>
            <person name="Kohn T."/>
            <person name="Peeters S.H."/>
            <person name="Heuer A."/>
            <person name="Rast P."/>
            <person name="Oberbeckmann S."/>
            <person name="Bunk B."/>
            <person name="Jeske O."/>
            <person name="Meyerdierks A."/>
            <person name="Storesund J.E."/>
            <person name="Kallscheuer N."/>
            <person name="Luecker S."/>
            <person name="Lage O.M."/>
            <person name="Pohl T."/>
            <person name="Merkel B.J."/>
            <person name="Hornburger P."/>
            <person name="Mueller R.-W."/>
            <person name="Bruemmer F."/>
            <person name="Labrenz M."/>
            <person name="Spormann A.M."/>
            <person name="Op Den Camp H."/>
            <person name="Overmann J."/>
            <person name="Amann R."/>
            <person name="Jetten M.S.M."/>
            <person name="Mascher T."/>
            <person name="Medema M.H."/>
            <person name="Devos D.P."/>
            <person name="Kaster A.-K."/>
            <person name="Ovreas L."/>
            <person name="Rohde M."/>
            <person name="Galperin M.Y."/>
            <person name="Jogler C."/>
        </authorList>
    </citation>
    <scope>NUCLEOTIDE SEQUENCE [LARGE SCALE GENOMIC DNA]</scope>
    <source>
        <strain evidence="7 8">LF1</strain>
    </source>
</reference>
<dbReference type="Gene3D" id="2.40.30.170">
    <property type="match status" value="1"/>
</dbReference>